<dbReference type="eggNOG" id="KOG0865">
    <property type="taxonomic scope" value="Eukaryota"/>
</dbReference>
<dbReference type="GO" id="GO:0016018">
    <property type="term" value="F:cyclosporin A binding"/>
    <property type="evidence" value="ECO:0007669"/>
    <property type="project" value="TreeGrafter"/>
</dbReference>
<dbReference type="InterPro" id="IPR029000">
    <property type="entry name" value="Cyclophilin-like_dom_sf"/>
</dbReference>
<dbReference type="EMBL" id="AFNH02000401">
    <property type="protein sequence ID" value="EZG71571.1"/>
    <property type="molecule type" value="Genomic_DNA"/>
</dbReference>
<dbReference type="OMA" id="YHILANL"/>
<evidence type="ECO:0000313" key="4">
    <source>
        <dbReference type="Proteomes" id="UP000019763"/>
    </source>
</evidence>
<dbReference type="SUPFAM" id="SSF50891">
    <property type="entry name" value="Cyclophilin-like"/>
    <property type="match status" value="1"/>
</dbReference>
<feature type="region of interest" description="Disordered" evidence="1">
    <location>
        <begin position="223"/>
        <end position="301"/>
    </location>
</feature>
<dbReference type="RefSeq" id="XP_011129816.1">
    <property type="nucleotide sequence ID" value="XM_011131514.1"/>
</dbReference>
<dbReference type="PANTHER" id="PTHR11071">
    <property type="entry name" value="PEPTIDYL-PROLYL CIS-TRANS ISOMERASE"/>
    <property type="match status" value="1"/>
</dbReference>
<dbReference type="GO" id="GO:0006457">
    <property type="term" value="P:protein folding"/>
    <property type="evidence" value="ECO:0007669"/>
    <property type="project" value="TreeGrafter"/>
</dbReference>
<dbReference type="OrthoDB" id="434397at2759"/>
<dbReference type="GO" id="GO:0003755">
    <property type="term" value="F:peptidyl-prolyl cis-trans isomerase activity"/>
    <property type="evidence" value="ECO:0007669"/>
    <property type="project" value="InterPro"/>
</dbReference>
<sequence>MLTVFLEIEMEGAVLGWLTVELYDEIFPTAAAHFNALCDASPFVTKSGRELSYKDSQIFRIIPGFMVQGGDIISNDGMSATTIEDGQECFTERGVCRDALQLLSHDRRGLLCTATKGTLDTNNSQFYITLGPCPWQDGRDIIFGSVVSGYHILANLECLGTPSGAIQNDQYITISNCGNLTLKQQIEPEVTVGRSIGGAGPSRKILPLRQVVRRFINEAKERTEREKLQSLTDPESDAIRGSEHDSPQRSDPATGGKDTDRNARNGDHARASSRPAPDTRSANHTSYPDRTDGSVPNPLVCQPQDLMKEVKAYCKSSRGLRPTFTDT</sequence>
<protein>
    <submittedName>
        <fullName evidence="3">Peptidyl-prolyl cis-trans isomerase, cyclophilin-type</fullName>
    </submittedName>
</protein>
<keyword evidence="4" id="KW-1185">Reference proteome</keyword>
<dbReference type="Proteomes" id="UP000019763">
    <property type="component" value="Unassembled WGS sequence"/>
</dbReference>
<dbReference type="VEuPathDB" id="CryptoDB:GNI_052510"/>
<evidence type="ECO:0000259" key="2">
    <source>
        <dbReference type="PROSITE" id="PS50072"/>
    </source>
</evidence>
<dbReference type="GO" id="GO:0005737">
    <property type="term" value="C:cytoplasm"/>
    <property type="evidence" value="ECO:0007669"/>
    <property type="project" value="TreeGrafter"/>
</dbReference>
<dbReference type="InterPro" id="IPR002130">
    <property type="entry name" value="Cyclophilin-type_PPIase_dom"/>
</dbReference>
<accession>A0A023B992</accession>
<dbReference type="PANTHER" id="PTHR11071:SF561">
    <property type="entry name" value="PEPTIDYL-PROLYL CIS-TRANS ISOMERASE D-RELATED"/>
    <property type="match status" value="1"/>
</dbReference>
<dbReference type="GeneID" id="22911938"/>
<dbReference type="AlphaFoldDB" id="A0A023B992"/>
<feature type="domain" description="PPIase cyclophilin-type" evidence="2">
    <location>
        <begin position="5"/>
        <end position="179"/>
    </location>
</feature>
<keyword evidence="3" id="KW-0413">Isomerase</keyword>
<reference evidence="3" key="1">
    <citation type="submission" date="2013-12" db="EMBL/GenBank/DDBJ databases">
        <authorList>
            <person name="Omoto C.K."/>
            <person name="Sibley D."/>
            <person name="Venepally P."/>
            <person name="Hadjithomas M."/>
            <person name="Karamycheva S."/>
            <person name="Brunk B."/>
            <person name="Roos D."/>
            <person name="Caler E."/>
            <person name="Lorenzi H."/>
        </authorList>
    </citation>
    <scope>NUCLEOTIDE SEQUENCE</scope>
</reference>
<dbReference type="PRINTS" id="PR00153">
    <property type="entry name" value="CSAPPISMRASE"/>
</dbReference>
<gene>
    <name evidence="3" type="ORF">GNI_052510</name>
</gene>
<comment type="caution">
    <text evidence="3">The sequence shown here is derived from an EMBL/GenBank/DDBJ whole genome shotgun (WGS) entry which is preliminary data.</text>
</comment>
<name>A0A023B992_GRENI</name>
<organism evidence="3 4">
    <name type="scientific">Gregarina niphandrodes</name>
    <name type="common">Septate eugregarine</name>
    <dbReference type="NCBI Taxonomy" id="110365"/>
    <lineage>
        <taxon>Eukaryota</taxon>
        <taxon>Sar</taxon>
        <taxon>Alveolata</taxon>
        <taxon>Apicomplexa</taxon>
        <taxon>Conoidasida</taxon>
        <taxon>Gregarinasina</taxon>
        <taxon>Eugregarinorida</taxon>
        <taxon>Gregarinidae</taxon>
        <taxon>Gregarina</taxon>
    </lineage>
</organism>
<dbReference type="Gene3D" id="2.40.100.10">
    <property type="entry name" value="Cyclophilin-like"/>
    <property type="match status" value="1"/>
</dbReference>
<feature type="compositionally biased region" description="Basic and acidic residues" evidence="1">
    <location>
        <begin position="257"/>
        <end position="270"/>
    </location>
</feature>
<proteinExistence type="predicted"/>
<evidence type="ECO:0000256" key="1">
    <source>
        <dbReference type="SAM" id="MobiDB-lite"/>
    </source>
</evidence>
<dbReference type="Pfam" id="PF00160">
    <property type="entry name" value="Pro_isomerase"/>
    <property type="match status" value="1"/>
</dbReference>
<dbReference type="PROSITE" id="PS50072">
    <property type="entry name" value="CSA_PPIASE_2"/>
    <property type="match status" value="1"/>
</dbReference>
<evidence type="ECO:0000313" key="3">
    <source>
        <dbReference type="EMBL" id="EZG71571.1"/>
    </source>
</evidence>
<feature type="compositionally biased region" description="Basic and acidic residues" evidence="1">
    <location>
        <begin position="237"/>
        <end position="248"/>
    </location>
</feature>